<accession>A0A7D5YVI0</accession>
<evidence type="ECO:0000313" key="2">
    <source>
        <dbReference type="Proteomes" id="UP000510686"/>
    </source>
</evidence>
<organism evidence="1 2">
    <name type="scientific">Metarhizium brunneum</name>
    <dbReference type="NCBI Taxonomy" id="500148"/>
    <lineage>
        <taxon>Eukaryota</taxon>
        <taxon>Fungi</taxon>
        <taxon>Dikarya</taxon>
        <taxon>Ascomycota</taxon>
        <taxon>Pezizomycotina</taxon>
        <taxon>Sordariomycetes</taxon>
        <taxon>Hypocreomycetidae</taxon>
        <taxon>Hypocreales</taxon>
        <taxon>Clavicipitaceae</taxon>
        <taxon>Metarhizium</taxon>
    </lineage>
</organism>
<protein>
    <submittedName>
        <fullName evidence="1">Uncharacterized protein</fullName>
    </submittedName>
</protein>
<dbReference type="RefSeq" id="XP_065985933.1">
    <property type="nucleotide sequence ID" value="XM_066129884.1"/>
</dbReference>
<dbReference type="OrthoDB" id="10281264at2759"/>
<dbReference type="Proteomes" id="UP000510686">
    <property type="component" value="Chromosome 1"/>
</dbReference>
<name>A0A7D5YVI0_9HYPO</name>
<dbReference type="EMBL" id="CP058932">
    <property type="protein sequence ID" value="QLI65325.1"/>
    <property type="molecule type" value="Genomic_DNA"/>
</dbReference>
<gene>
    <name evidence="1" type="ORF">G6M90_00g021940</name>
</gene>
<sequence length="107" mass="11620">MGHRLVGAVTSSTKHFVIAGRLFRLVGSFDPRPLTPAVASLSYDGTTNEAADLVQDGHSMNKLSMVVLRRCLLIRVFFGSSAVWVTGNVDLVGQMKWVVVSQDSDMP</sequence>
<evidence type="ECO:0000313" key="1">
    <source>
        <dbReference type="EMBL" id="QLI65325.1"/>
    </source>
</evidence>
<dbReference type="KEGG" id="mbrn:90967493"/>
<dbReference type="GeneID" id="90967493"/>
<proteinExistence type="predicted"/>
<reference evidence="1 2" key="1">
    <citation type="submission" date="2020-07" db="EMBL/GenBank/DDBJ databases">
        <title>Telomere length de novo assembly of all 7 chromosomes of the fungus, Metarhizium brunneum, using a novel assembly pipeline.</title>
        <authorList>
            <person name="Saud z."/>
            <person name="Kortsinoglou A."/>
            <person name="Kouvelis V.N."/>
            <person name="Butt T.M."/>
        </authorList>
    </citation>
    <scope>NUCLEOTIDE SEQUENCE [LARGE SCALE GENOMIC DNA]</scope>
    <source>
        <strain evidence="1 2">4556</strain>
    </source>
</reference>
<keyword evidence="2" id="KW-1185">Reference proteome</keyword>
<dbReference type="AlphaFoldDB" id="A0A7D5YVI0"/>